<sequence>MAEPQVLILALEGSRRLAVLADVAQVIAAGGTATLVVSDMAKWRREKLPKQLRVVDLTKLELRLAPLAVEQLVLVRGPGFLFKAVGRGPLAGGSKKANRAYQRAFADRVHRRVGLPVYRRLFQPLYAKKGDPRLRLLDRYVLQQGRFDVLLVADPGSMPAAATVLANLTARGAAPTLCFDVSAVLSAPVG</sequence>
<dbReference type="EMBL" id="BONW01000039">
    <property type="protein sequence ID" value="GIG91644.1"/>
    <property type="molecule type" value="Genomic_DNA"/>
</dbReference>
<keyword evidence="2" id="KW-1185">Reference proteome</keyword>
<organism evidence="1 2">
    <name type="scientific">Plantactinospora endophytica</name>
    <dbReference type="NCBI Taxonomy" id="673535"/>
    <lineage>
        <taxon>Bacteria</taxon>
        <taxon>Bacillati</taxon>
        <taxon>Actinomycetota</taxon>
        <taxon>Actinomycetes</taxon>
        <taxon>Micromonosporales</taxon>
        <taxon>Micromonosporaceae</taxon>
        <taxon>Plantactinospora</taxon>
    </lineage>
</organism>
<name>A0ABQ4EA90_9ACTN</name>
<protein>
    <submittedName>
        <fullName evidence="1">Uncharacterized protein</fullName>
    </submittedName>
</protein>
<dbReference type="Proteomes" id="UP000646749">
    <property type="component" value="Unassembled WGS sequence"/>
</dbReference>
<accession>A0ABQ4EA90</accession>
<reference evidence="1 2" key="1">
    <citation type="submission" date="2021-01" db="EMBL/GenBank/DDBJ databases">
        <title>Whole genome shotgun sequence of Plantactinospora endophytica NBRC 110450.</title>
        <authorList>
            <person name="Komaki H."/>
            <person name="Tamura T."/>
        </authorList>
    </citation>
    <scope>NUCLEOTIDE SEQUENCE [LARGE SCALE GENOMIC DNA]</scope>
    <source>
        <strain evidence="1 2">NBRC 110450</strain>
    </source>
</reference>
<evidence type="ECO:0000313" key="1">
    <source>
        <dbReference type="EMBL" id="GIG91644.1"/>
    </source>
</evidence>
<proteinExistence type="predicted"/>
<evidence type="ECO:0000313" key="2">
    <source>
        <dbReference type="Proteomes" id="UP000646749"/>
    </source>
</evidence>
<dbReference type="RefSeq" id="WP_203870001.1">
    <property type="nucleotide sequence ID" value="NZ_BONW01000039.1"/>
</dbReference>
<gene>
    <name evidence="1" type="ORF">Pen02_65800</name>
</gene>
<comment type="caution">
    <text evidence="1">The sequence shown here is derived from an EMBL/GenBank/DDBJ whole genome shotgun (WGS) entry which is preliminary data.</text>
</comment>